<evidence type="ECO:0008006" key="4">
    <source>
        <dbReference type="Google" id="ProtNLM"/>
    </source>
</evidence>
<organism evidence="2 3">
    <name type="scientific">Phytophthora megakarya</name>
    <dbReference type="NCBI Taxonomy" id="4795"/>
    <lineage>
        <taxon>Eukaryota</taxon>
        <taxon>Sar</taxon>
        <taxon>Stramenopiles</taxon>
        <taxon>Oomycota</taxon>
        <taxon>Peronosporomycetes</taxon>
        <taxon>Peronosporales</taxon>
        <taxon>Peronosporaceae</taxon>
        <taxon>Phytophthora</taxon>
    </lineage>
</organism>
<dbReference type="EMBL" id="NBNE01002346">
    <property type="protein sequence ID" value="OWZ10752.1"/>
    <property type="molecule type" value="Genomic_DNA"/>
</dbReference>
<feature type="region of interest" description="Disordered" evidence="1">
    <location>
        <begin position="123"/>
        <end position="150"/>
    </location>
</feature>
<feature type="region of interest" description="Disordered" evidence="1">
    <location>
        <begin position="51"/>
        <end position="101"/>
    </location>
</feature>
<gene>
    <name evidence="2" type="ORF">PHMEG_00016348</name>
</gene>
<proteinExistence type="predicted"/>
<dbReference type="Proteomes" id="UP000198211">
    <property type="component" value="Unassembled WGS sequence"/>
</dbReference>
<protein>
    <recommendedName>
        <fullName evidence="4">Reverse transcriptase</fullName>
    </recommendedName>
</protein>
<name>A0A225VZJ4_9STRA</name>
<evidence type="ECO:0000313" key="3">
    <source>
        <dbReference type="Proteomes" id="UP000198211"/>
    </source>
</evidence>
<evidence type="ECO:0000313" key="2">
    <source>
        <dbReference type="EMBL" id="OWZ10752.1"/>
    </source>
</evidence>
<dbReference type="OrthoDB" id="129416at2759"/>
<evidence type="ECO:0000256" key="1">
    <source>
        <dbReference type="SAM" id="MobiDB-lite"/>
    </source>
</evidence>
<accession>A0A225VZJ4</accession>
<comment type="caution">
    <text evidence="2">The sequence shown here is derived from an EMBL/GenBank/DDBJ whole genome shotgun (WGS) entry which is preliminary data.</text>
</comment>
<feature type="compositionally biased region" description="Acidic residues" evidence="1">
    <location>
        <begin position="140"/>
        <end position="150"/>
    </location>
</feature>
<reference evidence="3" key="1">
    <citation type="submission" date="2017-03" db="EMBL/GenBank/DDBJ databases">
        <title>Phytopthora megakarya and P. palmivora, two closely related causual agents of cacao black pod achieved similar genome size and gene model numbers by different mechanisms.</title>
        <authorList>
            <person name="Ali S."/>
            <person name="Shao J."/>
            <person name="Larry D.J."/>
            <person name="Kronmiller B."/>
            <person name="Shen D."/>
            <person name="Strem M.D."/>
            <person name="Melnick R.L."/>
            <person name="Guiltinan M.J."/>
            <person name="Tyler B.M."/>
            <person name="Meinhardt L.W."/>
            <person name="Bailey B.A."/>
        </authorList>
    </citation>
    <scope>NUCLEOTIDE SEQUENCE [LARGE SCALE GENOMIC DNA]</scope>
    <source>
        <strain evidence="3">zdho120</strain>
    </source>
</reference>
<feature type="compositionally biased region" description="Polar residues" evidence="1">
    <location>
        <begin position="68"/>
        <end position="82"/>
    </location>
</feature>
<sequence>MEWQNLALEATTDTRSEDMEIKNPLISAVERSEYETLRAILQRPKTTSIQCRKVETSQDQDISGCPPSDNSPSEIRQLNLASVASEESDLSSIADEDSKSHVVTVKEELENLDQVMSDVWATNPSLKETTDVVETRGEDDRDEIEVVNQD</sequence>
<dbReference type="AlphaFoldDB" id="A0A225VZJ4"/>
<feature type="compositionally biased region" description="Basic and acidic residues" evidence="1">
    <location>
        <begin position="128"/>
        <end position="139"/>
    </location>
</feature>
<keyword evidence="3" id="KW-1185">Reference proteome</keyword>